<dbReference type="Pfam" id="PF08589">
    <property type="entry name" value="ATG43"/>
    <property type="match status" value="1"/>
</dbReference>
<evidence type="ECO:0000313" key="2">
    <source>
        <dbReference type="EMBL" id="KAF2715591.1"/>
    </source>
</evidence>
<dbReference type="GO" id="GO:0140580">
    <property type="term" value="F:mitochondrion autophagosome adaptor activity"/>
    <property type="evidence" value="ECO:0007669"/>
    <property type="project" value="InterPro"/>
</dbReference>
<dbReference type="PANTHER" id="PTHR38699:SF1">
    <property type="entry name" value="MITOPHAGY RECEPTOR ATG43"/>
    <property type="match status" value="1"/>
</dbReference>
<dbReference type="PANTHER" id="PTHR38699">
    <property type="entry name" value="CHROMOSOME 1, WHOLE GENOME SHOTGUN SEQUENCE"/>
    <property type="match status" value="1"/>
</dbReference>
<dbReference type="OrthoDB" id="2430343at2759"/>
<evidence type="ECO:0000313" key="3">
    <source>
        <dbReference type="Proteomes" id="UP000799428"/>
    </source>
</evidence>
<dbReference type="EMBL" id="MU005764">
    <property type="protein sequence ID" value="KAF2715591.1"/>
    <property type="molecule type" value="Genomic_DNA"/>
</dbReference>
<gene>
    <name evidence="2" type="ORF">K504DRAFT_457742</name>
</gene>
<reference evidence="2" key="1">
    <citation type="journal article" date="2020" name="Stud. Mycol.">
        <title>101 Dothideomycetes genomes: a test case for predicting lifestyles and emergence of pathogens.</title>
        <authorList>
            <person name="Haridas S."/>
            <person name="Albert R."/>
            <person name="Binder M."/>
            <person name="Bloem J."/>
            <person name="Labutti K."/>
            <person name="Salamov A."/>
            <person name="Andreopoulos B."/>
            <person name="Baker S."/>
            <person name="Barry K."/>
            <person name="Bills G."/>
            <person name="Bluhm B."/>
            <person name="Cannon C."/>
            <person name="Castanera R."/>
            <person name="Culley D."/>
            <person name="Daum C."/>
            <person name="Ezra D."/>
            <person name="Gonzalez J."/>
            <person name="Henrissat B."/>
            <person name="Kuo A."/>
            <person name="Liang C."/>
            <person name="Lipzen A."/>
            <person name="Lutzoni F."/>
            <person name="Magnuson J."/>
            <person name="Mondo S."/>
            <person name="Nolan M."/>
            <person name="Ohm R."/>
            <person name="Pangilinan J."/>
            <person name="Park H.-J."/>
            <person name="Ramirez L."/>
            <person name="Alfaro M."/>
            <person name="Sun H."/>
            <person name="Tritt A."/>
            <person name="Yoshinaga Y."/>
            <person name="Zwiers L.-H."/>
            <person name="Turgeon B."/>
            <person name="Goodwin S."/>
            <person name="Spatafora J."/>
            <person name="Crous P."/>
            <person name="Grigoriev I."/>
        </authorList>
    </citation>
    <scope>NUCLEOTIDE SEQUENCE</scope>
    <source>
        <strain evidence="2">CBS 279.74</strain>
    </source>
</reference>
<dbReference type="GO" id="GO:0000423">
    <property type="term" value="P:mitophagy"/>
    <property type="evidence" value="ECO:0007669"/>
    <property type="project" value="InterPro"/>
</dbReference>
<sequence>MASSAPKEIASILQSASIKRHPSPTHDLNPSTAASAKQPVRFSSHHDPDANSNIDEDEIPLSVLEPVPRRSTMPPLPDLRFEQSYLKSIEHAAGWKAVLWITVRDQIIICFAQGVLWQLVLNGWRHWNKSAKFSGKNVGSRIRRWWWGVNGWQIPTIREHYKKEL</sequence>
<proteinExistence type="predicted"/>
<dbReference type="Proteomes" id="UP000799428">
    <property type="component" value="Unassembled WGS sequence"/>
</dbReference>
<dbReference type="InterPro" id="IPR013898">
    <property type="entry name" value="Atg43"/>
</dbReference>
<name>A0A6G1KT75_9PLEO</name>
<organism evidence="2 3">
    <name type="scientific">Pleomassaria siparia CBS 279.74</name>
    <dbReference type="NCBI Taxonomy" id="1314801"/>
    <lineage>
        <taxon>Eukaryota</taxon>
        <taxon>Fungi</taxon>
        <taxon>Dikarya</taxon>
        <taxon>Ascomycota</taxon>
        <taxon>Pezizomycotina</taxon>
        <taxon>Dothideomycetes</taxon>
        <taxon>Pleosporomycetidae</taxon>
        <taxon>Pleosporales</taxon>
        <taxon>Pleomassariaceae</taxon>
        <taxon>Pleomassaria</taxon>
    </lineage>
</organism>
<protein>
    <submittedName>
        <fullName evidence="2">DUF1770-domain-containing protein</fullName>
    </submittedName>
</protein>
<keyword evidence="3" id="KW-1185">Reference proteome</keyword>
<feature type="region of interest" description="Disordered" evidence="1">
    <location>
        <begin position="1"/>
        <end position="55"/>
    </location>
</feature>
<accession>A0A6G1KT75</accession>
<evidence type="ECO:0000256" key="1">
    <source>
        <dbReference type="SAM" id="MobiDB-lite"/>
    </source>
</evidence>
<feature type="compositionally biased region" description="Polar residues" evidence="1">
    <location>
        <begin position="26"/>
        <end position="35"/>
    </location>
</feature>
<dbReference type="AlphaFoldDB" id="A0A6G1KT75"/>